<proteinExistence type="predicted"/>
<organism evidence="1 2">
    <name type="scientific">Avena sativa</name>
    <name type="common">Oat</name>
    <dbReference type="NCBI Taxonomy" id="4498"/>
    <lineage>
        <taxon>Eukaryota</taxon>
        <taxon>Viridiplantae</taxon>
        <taxon>Streptophyta</taxon>
        <taxon>Embryophyta</taxon>
        <taxon>Tracheophyta</taxon>
        <taxon>Spermatophyta</taxon>
        <taxon>Magnoliopsida</taxon>
        <taxon>Liliopsida</taxon>
        <taxon>Poales</taxon>
        <taxon>Poaceae</taxon>
        <taxon>BOP clade</taxon>
        <taxon>Pooideae</taxon>
        <taxon>Poodae</taxon>
        <taxon>Poeae</taxon>
        <taxon>Poeae Chloroplast Group 1 (Aveneae type)</taxon>
        <taxon>Aveninae</taxon>
        <taxon>Avena</taxon>
    </lineage>
</organism>
<sequence length="407" mass="45664">MSGGCSGTGADSPAEGSSAEWRSIYDRVVALLPPVEELAADHARLKAVNKTQGELLEARENTLEARLLQAEASRNRWKKAYIELSPGANPKLAELQENDLVDSKACDALFDVENFQLKTQQKEARDHVERSESCADHEDIPSNLRAELRKLKQRYETLSSKKDKEVSALLAVKEFLWNQLRTIDKQNTTLEVAQKLQQNIEELQVVARKMDDQVGSLRAEVDAKNKMQLDSKKDEFDYNRVELNIQRDYQGTEMRVSIHTGVGKPIIIEVKSSDTINSVRPKIFDETAIPPGAQILILSGKELLDIHTFAEYSIHSNSKIHLVTCGSERAYICVNTLNGITIAKFMVMPSKTIDNLKEKIDDEVGIPPEQQCLAFNGRLLENGQTLADYNIGKRTRIDLQLRLHAVG</sequence>
<reference evidence="1" key="2">
    <citation type="submission" date="2025-09" db="UniProtKB">
        <authorList>
            <consortium name="EnsemblPlants"/>
        </authorList>
    </citation>
    <scope>IDENTIFICATION</scope>
</reference>
<protein>
    <submittedName>
        <fullName evidence="1">Uncharacterized protein</fullName>
    </submittedName>
</protein>
<dbReference type="Proteomes" id="UP001732700">
    <property type="component" value="Chromosome 1D"/>
</dbReference>
<accession>A0ACD5TTI1</accession>
<keyword evidence="2" id="KW-1185">Reference proteome</keyword>
<dbReference type="EnsemblPlants" id="AVESA.00010b.r2.1DG0122790.2">
    <property type="protein sequence ID" value="AVESA.00010b.r2.1DG0122790.2.CDS"/>
    <property type="gene ID" value="AVESA.00010b.r2.1DG0122790"/>
</dbReference>
<evidence type="ECO:0000313" key="1">
    <source>
        <dbReference type="EnsemblPlants" id="AVESA.00010b.r2.1DG0122790.2.CDS"/>
    </source>
</evidence>
<name>A0ACD5TTI1_AVESA</name>
<reference evidence="1" key="1">
    <citation type="submission" date="2021-05" db="EMBL/GenBank/DDBJ databases">
        <authorList>
            <person name="Scholz U."/>
            <person name="Mascher M."/>
            <person name="Fiebig A."/>
        </authorList>
    </citation>
    <scope>NUCLEOTIDE SEQUENCE [LARGE SCALE GENOMIC DNA]</scope>
</reference>
<evidence type="ECO:0000313" key="2">
    <source>
        <dbReference type="Proteomes" id="UP001732700"/>
    </source>
</evidence>